<evidence type="ECO:0000259" key="10">
    <source>
        <dbReference type="Pfam" id="PF00717"/>
    </source>
</evidence>
<dbReference type="Pfam" id="PF01726">
    <property type="entry name" value="LexA_DNA_bind"/>
    <property type="match status" value="1"/>
</dbReference>
<evidence type="ECO:0000313" key="12">
    <source>
        <dbReference type="EMBL" id="PIS14521.1"/>
    </source>
</evidence>
<dbReference type="GO" id="GO:0045892">
    <property type="term" value="P:negative regulation of DNA-templated transcription"/>
    <property type="evidence" value="ECO:0007669"/>
    <property type="project" value="InterPro"/>
</dbReference>
<protein>
    <submittedName>
        <fullName evidence="12">Repressor LexA</fullName>
    </submittedName>
</protein>
<keyword evidence="1" id="KW-0678">Repressor</keyword>
<dbReference type="InterPro" id="IPR036286">
    <property type="entry name" value="LexA/Signal_pep-like_sf"/>
</dbReference>
<comment type="caution">
    <text evidence="12">The sequence shown here is derived from an EMBL/GenBank/DDBJ whole genome shotgun (WGS) entry which is preliminary data.</text>
</comment>
<dbReference type="GO" id="GO:0004252">
    <property type="term" value="F:serine-type endopeptidase activity"/>
    <property type="evidence" value="ECO:0007669"/>
    <property type="project" value="InterPro"/>
</dbReference>
<dbReference type="SUPFAM" id="SSF46785">
    <property type="entry name" value="Winged helix' DNA-binding domain"/>
    <property type="match status" value="1"/>
</dbReference>
<accession>A0A2H0WPG5</accession>
<evidence type="ECO:0000313" key="13">
    <source>
        <dbReference type="Proteomes" id="UP000230775"/>
    </source>
</evidence>
<dbReference type="Proteomes" id="UP000230775">
    <property type="component" value="Unassembled WGS sequence"/>
</dbReference>
<feature type="domain" description="LexA repressor DNA-binding" evidence="11">
    <location>
        <begin position="7"/>
        <end position="68"/>
    </location>
</feature>
<evidence type="ECO:0000256" key="4">
    <source>
        <dbReference type="ARBA" id="ARBA00022801"/>
    </source>
</evidence>
<dbReference type="CDD" id="cd06529">
    <property type="entry name" value="S24_LexA-like"/>
    <property type="match status" value="1"/>
</dbReference>
<dbReference type="InterPro" id="IPR006200">
    <property type="entry name" value="LexA"/>
</dbReference>
<evidence type="ECO:0000256" key="8">
    <source>
        <dbReference type="ARBA" id="ARBA00023204"/>
    </source>
</evidence>
<evidence type="ECO:0000256" key="1">
    <source>
        <dbReference type="ARBA" id="ARBA00022491"/>
    </source>
</evidence>
<name>A0A2H0WPG5_9BACT</name>
<gene>
    <name evidence="12" type="primary">lexA</name>
    <name evidence="12" type="ORF">COT64_02080</name>
</gene>
<evidence type="ECO:0000256" key="2">
    <source>
        <dbReference type="ARBA" id="ARBA00022705"/>
    </source>
</evidence>
<proteinExistence type="predicted"/>
<dbReference type="GO" id="GO:0006260">
    <property type="term" value="P:DNA replication"/>
    <property type="evidence" value="ECO:0007669"/>
    <property type="project" value="UniProtKB-KW"/>
</dbReference>
<dbReference type="GO" id="GO:0006281">
    <property type="term" value="P:DNA repair"/>
    <property type="evidence" value="ECO:0007669"/>
    <property type="project" value="UniProtKB-KW"/>
</dbReference>
<evidence type="ECO:0000256" key="7">
    <source>
        <dbReference type="ARBA" id="ARBA00023163"/>
    </source>
</evidence>
<evidence type="ECO:0000256" key="3">
    <source>
        <dbReference type="ARBA" id="ARBA00022763"/>
    </source>
</evidence>
<keyword evidence="4" id="KW-0378">Hydrolase</keyword>
<keyword evidence="8" id="KW-0234">DNA repair</keyword>
<reference evidence="13" key="1">
    <citation type="submission" date="2017-09" db="EMBL/GenBank/DDBJ databases">
        <title>Depth-based differentiation of microbial function through sediment-hosted aquifers and enrichment of novel symbionts in the deep terrestrial subsurface.</title>
        <authorList>
            <person name="Probst A.J."/>
            <person name="Ladd B."/>
            <person name="Jarett J.K."/>
            <person name="Geller-Mcgrath D.E."/>
            <person name="Sieber C.M.K."/>
            <person name="Emerson J.B."/>
            <person name="Anantharaman K."/>
            <person name="Thomas B.C."/>
            <person name="Malmstrom R."/>
            <person name="Stieglmeier M."/>
            <person name="Klingl A."/>
            <person name="Woyke T."/>
            <person name="Ryan C.M."/>
            <person name="Banfield J.F."/>
        </authorList>
    </citation>
    <scope>NUCLEOTIDE SEQUENCE [LARGE SCALE GENOMIC DNA]</scope>
</reference>
<dbReference type="InterPro" id="IPR039418">
    <property type="entry name" value="LexA-like"/>
</dbReference>
<dbReference type="SUPFAM" id="SSF51306">
    <property type="entry name" value="LexA/Signal peptidase"/>
    <property type="match status" value="1"/>
</dbReference>
<dbReference type="InterPro" id="IPR036388">
    <property type="entry name" value="WH-like_DNA-bd_sf"/>
</dbReference>
<evidence type="ECO:0000256" key="5">
    <source>
        <dbReference type="ARBA" id="ARBA00023015"/>
    </source>
</evidence>
<dbReference type="Gene3D" id="1.10.10.10">
    <property type="entry name" value="Winged helix-like DNA-binding domain superfamily/Winged helix DNA-binding domain"/>
    <property type="match status" value="1"/>
</dbReference>
<dbReference type="InterPro" id="IPR050077">
    <property type="entry name" value="LexA_repressor"/>
</dbReference>
<feature type="domain" description="Peptidase S24/S26A/S26B/S26C" evidence="10">
    <location>
        <begin position="86"/>
        <end position="197"/>
    </location>
</feature>
<dbReference type="PANTHER" id="PTHR33516">
    <property type="entry name" value="LEXA REPRESSOR"/>
    <property type="match status" value="1"/>
</dbReference>
<evidence type="ECO:0000256" key="6">
    <source>
        <dbReference type="ARBA" id="ARBA00023125"/>
    </source>
</evidence>
<evidence type="ECO:0000259" key="11">
    <source>
        <dbReference type="Pfam" id="PF01726"/>
    </source>
</evidence>
<dbReference type="GO" id="GO:0003677">
    <property type="term" value="F:DNA binding"/>
    <property type="evidence" value="ECO:0007669"/>
    <property type="project" value="UniProtKB-KW"/>
</dbReference>
<dbReference type="InterPro" id="IPR015927">
    <property type="entry name" value="Peptidase_S24_S26A/B/C"/>
</dbReference>
<keyword evidence="7" id="KW-0804">Transcription</keyword>
<organism evidence="12 13">
    <name type="scientific">Candidatus Shapirobacteria bacterium CG09_land_8_20_14_0_10_39_12</name>
    <dbReference type="NCBI Taxonomy" id="1974885"/>
    <lineage>
        <taxon>Bacteria</taxon>
        <taxon>Candidatus Shapironibacteriota</taxon>
    </lineage>
</organism>
<dbReference type="Gene3D" id="2.10.109.10">
    <property type="entry name" value="Umud Fragment, subunit A"/>
    <property type="match status" value="1"/>
</dbReference>
<keyword evidence="5" id="KW-0805">Transcription regulation</keyword>
<dbReference type="InterPro" id="IPR036390">
    <property type="entry name" value="WH_DNA-bd_sf"/>
</dbReference>
<dbReference type="NCBIfam" id="TIGR00498">
    <property type="entry name" value="lexA"/>
    <property type="match status" value="1"/>
</dbReference>
<keyword evidence="3" id="KW-0227">DNA damage</keyword>
<dbReference type="InterPro" id="IPR006199">
    <property type="entry name" value="LexA_DNA-bd_dom"/>
</dbReference>
<dbReference type="AlphaFoldDB" id="A0A2H0WPG5"/>
<dbReference type="GO" id="GO:0009432">
    <property type="term" value="P:SOS response"/>
    <property type="evidence" value="ECO:0007669"/>
    <property type="project" value="UniProtKB-KW"/>
</dbReference>
<keyword evidence="2" id="KW-0235">DNA replication</keyword>
<evidence type="ECO:0000256" key="9">
    <source>
        <dbReference type="ARBA" id="ARBA00023236"/>
    </source>
</evidence>
<dbReference type="Pfam" id="PF00717">
    <property type="entry name" value="Peptidase_S24"/>
    <property type="match status" value="1"/>
</dbReference>
<keyword evidence="6" id="KW-0238">DNA-binding</keyword>
<dbReference type="EMBL" id="PEZI01000044">
    <property type="protein sequence ID" value="PIS14521.1"/>
    <property type="molecule type" value="Genomic_DNA"/>
</dbReference>
<keyword evidence="9" id="KW-0742">SOS response</keyword>
<sequence>MSKLSLITKRQKEVLKAIYNSLKNSGYPPTLADLRNKIDVSSNQSVLDFLKILEEKGFIKKEEGAARGLKILEKGFEAIKVKPIIPIVGITAAGSYTQAFENLEWKNWAGTKMADNVFIVKIHGDSMVGAGYNDGDNALVQNVKEFKNGDIVLARDNDGTTIKRLIHDNGKIYLKPENPSYPNIPIYPDTRLIGKIIGKVQEEKN</sequence>
<dbReference type="GO" id="GO:0006508">
    <property type="term" value="P:proteolysis"/>
    <property type="evidence" value="ECO:0007669"/>
    <property type="project" value="InterPro"/>
</dbReference>
<dbReference type="PANTHER" id="PTHR33516:SF2">
    <property type="entry name" value="LEXA REPRESSOR-RELATED"/>
    <property type="match status" value="1"/>
</dbReference>